<dbReference type="PANTHER" id="PTHR41248:SF1">
    <property type="entry name" value="NORD PROTEIN"/>
    <property type="match status" value="1"/>
</dbReference>
<dbReference type="Gene3D" id="3.40.50.410">
    <property type="entry name" value="von Willebrand factor, type A domain"/>
    <property type="match status" value="1"/>
</dbReference>
<evidence type="ECO:0000313" key="2">
    <source>
        <dbReference type="EMBL" id="SMH65752.1"/>
    </source>
</evidence>
<sequence>MKNHCGRILCKKINQKAFVEFCKFKDLDTSYDGKVKGRLADMTGQLSTRMGATLRHVGHLLDQHPSQKTLVLLLTDGEPDDNDVRDPQYLRFATNKTVEDINRKGIRTFCLLRDIYVE</sequence>
<reference evidence="1" key="1">
    <citation type="submission" date="2014-03" db="EMBL/GenBank/DDBJ databases">
        <authorList>
            <person name="Genoscope - CEA"/>
        </authorList>
    </citation>
    <scope>NUCLEOTIDE SEQUENCE [LARGE SCALE GENOMIC DNA]</scope>
    <source>
        <strain evidence="1">CF27</strain>
    </source>
</reference>
<dbReference type="PANTHER" id="PTHR41248">
    <property type="entry name" value="NORD PROTEIN"/>
    <property type="match status" value="1"/>
</dbReference>
<organism evidence="1">
    <name type="scientific">Acidithiobacillus ferrivorans</name>
    <dbReference type="NCBI Taxonomy" id="160808"/>
    <lineage>
        <taxon>Bacteria</taxon>
        <taxon>Pseudomonadati</taxon>
        <taxon>Pseudomonadota</taxon>
        <taxon>Acidithiobacillia</taxon>
        <taxon>Acidithiobacillales</taxon>
        <taxon>Acidithiobacillaceae</taxon>
        <taxon>Acidithiobacillus</taxon>
    </lineage>
</organism>
<dbReference type="SUPFAM" id="SSF53300">
    <property type="entry name" value="vWA-like"/>
    <property type="match status" value="1"/>
</dbReference>
<dbReference type="Proteomes" id="UP000193925">
    <property type="component" value="Chromosome AFERRI"/>
</dbReference>
<dbReference type="AlphaFoldDB" id="A0A060UNR7"/>
<evidence type="ECO:0000313" key="3">
    <source>
        <dbReference type="Proteomes" id="UP000193925"/>
    </source>
</evidence>
<proteinExistence type="predicted"/>
<gene>
    <name evidence="2" type="ORF">AFERRI_20536</name>
    <name evidence="1" type="ORF">AFERRI_370025</name>
</gene>
<dbReference type="InterPro" id="IPR036465">
    <property type="entry name" value="vWFA_dom_sf"/>
</dbReference>
<evidence type="ECO:0008006" key="4">
    <source>
        <dbReference type="Google" id="ProtNLM"/>
    </source>
</evidence>
<evidence type="ECO:0000313" key="1">
    <source>
        <dbReference type="EMBL" id="CDQ09921.1"/>
    </source>
</evidence>
<reference evidence="1" key="2">
    <citation type="submission" date="2014-07" db="EMBL/GenBank/DDBJ databases">
        <title>Initial genome analysis of the psychrotolerant acidophile Acidithiobacillus ferrivorans CF27: insights into iron and sulfur oxidation pathways and into biofilm formation.</title>
        <authorList>
            <person name="Talla E."/>
            <person name="Hedrich S."/>
            <person name="Mangenot S."/>
            <person name="Ji B."/>
            <person name="Johnson D.B."/>
            <person name="Barbe V."/>
            <person name="Bonnefoy V."/>
        </authorList>
    </citation>
    <scope>NUCLEOTIDE SEQUENCE [LARGE SCALE GENOMIC DNA]</scope>
    <source>
        <strain evidence="1">CF27</strain>
    </source>
</reference>
<dbReference type="EMBL" id="CCCS020000031">
    <property type="protein sequence ID" value="CDQ09921.1"/>
    <property type="molecule type" value="Genomic_DNA"/>
</dbReference>
<keyword evidence="3" id="KW-1185">Reference proteome</keyword>
<dbReference type="EMBL" id="LT841305">
    <property type="protein sequence ID" value="SMH65752.1"/>
    <property type="molecule type" value="Genomic_DNA"/>
</dbReference>
<name>A0A060UNR7_9PROT</name>
<dbReference type="InterPro" id="IPR051928">
    <property type="entry name" value="NorD/CobT"/>
</dbReference>
<protein>
    <recommendedName>
        <fullName evidence="4">VWFA domain-containing protein</fullName>
    </recommendedName>
</protein>
<reference evidence="2 3" key="3">
    <citation type="submission" date="2017-03" db="EMBL/GenBank/DDBJ databases">
        <authorList>
            <person name="Regsiter A."/>
            <person name="William W."/>
        </authorList>
    </citation>
    <scope>NUCLEOTIDE SEQUENCE [LARGE SCALE GENOMIC DNA]</scope>
    <source>
        <strain evidence="2">PRJEB5721</strain>
    </source>
</reference>
<dbReference type="RefSeq" id="WP_035192205.1">
    <property type="nucleotide sequence ID" value="NZ_CCCS020000031.1"/>
</dbReference>
<accession>A0A060UNR7</accession>